<feature type="domain" description="NAD(P)-binding" evidence="1">
    <location>
        <begin position="7"/>
        <end position="154"/>
    </location>
</feature>
<dbReference type="PROSITE" id="PS51257">
    <property type="entry name" value="PROKAR_LIPOPROTEIN"/>
    <property type="match status" value="1"/>
</dbReference>
<sequence length="300" mass="33187">MRIFLTGGTGYVGSAILQACLEQGHELVCLVRPGSATKLDLSPHSAKLITVVQGDVLDPSSLEKGMTGCDAVIHLVGIIREFPNRGITFDKLHTTATDNMIKTAQKLSIRRFVHMSALGARVGSRSGYSHTKGLAEQIVKESGLDWTIFRPSVIFGPKDEFVNMLADMIRKTPVVPVIGTGEYRLQPVSLANVAEGFVKSLSRLDTIGQAYEVGGTRSYSYNEMIDEIASAVGKRRPKFHAPLPIMWPVITMMERFPFFPITRPQLTMLLEGNTCDPSEFYETFDIKPVSFSEGIREYVR</sequence>
<organism evidence="2 3">
    <name type="scientific">Effusibacillus consociatus</name>
    <dbReference type="NCBI Taxonomy" id="1117041"/>
    <lineage>
        <taxon>Bacteria</taxon>
        <taxon>Bacillati</taxon>
        <taxon>Bacillota</taxon>
        <taxon>Bacilli</taxon>
        <taxon>Bacillales</taxon>
        <taxon>Alicyclobacillaceae</taxon>
        <taxon>Effusibacillus</taxon>
    </lineage>
</organism>
<dbReference type="RefSeq" id="WP_380025575.1">
    <property type="nucleotide sequence ID" value="NZ_JBHSHC010000080.1"/>
</dbReference>
<evidence type="ECO:0000313" key="2">
    <source>
        <dbReference type="EMBL" id="MFC4767652.1"/>
    </source>
</evidence>
<gene>
    <name evidence="2" type="ORF">ACFO8Q_09790</name>
</gene>
<name>A0ABV9Q4R5_9BACL</name>
<dbReference type="Gene3D" id="3.40.50.720">
    <property type="entry name" value="NAD(P)-binding Rossmann-like Domain"/>
    <property type="match status" value="1"/>
</dbReference>
<comment type="caution">
    <text evidence="2">The sequence shown here is derived from an EMBL/GenBank/DDBJ whole genome shotgun (WGS) entry which is preliminary data.</text>
</comment>
<accession>A0ABV9Q4R5</accession>
<evidence type="ECO:0000313" key="3">
    <source>
        <dbReference type="Proteomes" id="UP001596002"/>
    </source>
</evidence>
<dbReference type="EMBL" id="JBHSHC010000080">
    <property type="protein sequence ID" value="MFC4767652.1"/>
    <property type="molecule type" value="Genomic_DNA"/>
</dbReference>
<evidence type="ECO:0000259" key="1">
    <source>
        <dbReference type="Pfam" id="PF13460"/>
    </source>
</evidence>
<dbReference type="Pfam" id="PF13460">
    <property type="entry name" value="NAD_binding_10"/>
    <property type="match status" value="1"/>
</dbReference>
<dbReference type="Proteomes" id="UP001596002">
    <property type="component" value="Unassembled WGS sequence"/>
</dbReference>
<dbReference type="PANTHER" id="PTHR12126">
    <property type="entry name" value="NADH-UBIQUINONE OXIDOREDUCTASE 39 KDA SUBUNIT-RELATED"/>
    <property type="match status" value="1"/>
</dbReference>
<dbReference type="InterPro" id="IPR016040">
    <property type="entry name" value="NAD(P)-bd_dom"/>
</dbReference>
<dbReference type="InterPro" id="IPR051207">
    <property type="entry name" value="ComplexI_NDUFA9_subunit"/>
</dbReference>
<protein>
    <submittedName>
        <fullName evidence="2">Complex I NDUFA9 subunit family protein</fullName>
    </submittedName>
</protein>
<reference evidence="3" key="1">
    <citation type="journal article" date="2019" name="Int. J. Syst. Evol. Microbiol.">
        <title>The Global Catalogue of Microorganisms (GCM) 10K type strain sequencing project: providing services to taxonomists for standard genome sequencing and annotation.</title>
        <authorList>
            <consortium name="The Broad Institute Genomics Platform"/>
            <consortium name="The Broad Institute Genome Sequencing Center for Infectious Disease"/>
            <person name="Wu L."/>
            <person name="Ma J."/>
        </authorList>
    </citation>
    <scope>NUCLEOTIDE SEQUENCE [LARGE SCALE GENOMIC DNA]</scope>
    <source>
        <strain evidence="3">WYCCWR 12678</strain>
    </source>
</reference>
<dbReference type="PANTHER" id="PTHR12126:SF11">
    <property type="entry name" value="NADH DEHYDROGENASE [UBIQUINONE] 1 ALPHA SUBCOMPLEX SUBUNIT 9, MITOCHONDRIAL"/>
    <property type="match status" value="1"/>
</dbReference>
<dbReference type="SUPFAM" id="SSF51735">
    <property type="entry name" value="NAD(P)-binding Rossmann-fold domains"/>
    <property type="match status" value="1"/>
</dbReference>
<dbReference type="CDD" id="cd05271">
    <property type="entry name" value="NDUFA9_like_SDR_a"/>
    <property type="match status" value="1"/>
</dbReference>
<proteinExistence type="predicted"/>
<dbReference type="InterPro" id="IPR036291">
    <property type="entry name" value="NAD(P)-bd_dom_sf"/>
</dbReference>
<keyword evidence="3" id="KW-1185">Reference proteome</keyword>